<evidence type="ECO:0000256" key="7">
    <source>
        <dbReference type="ARBA" id="ARBA00023136"/>
    </source>
</evidence>
<evidence type="ECO:0000256" key="10">
    <source>
        <dbReference type="SAM" id="Phobius"/>
    </source>
</evidence>
<feature type="transmembrane region" description="Helical" evidence="10">
    <location>
        <begin position="278"/>
        <end position="303"/>
    </location>
</feature>
<dbReference type="PANTHER" id="PTHR47019:SF1">
    <property type="entry name" value="LIPID II FLIPPASE MURJ"/>
    <property type="match status" value="1"/>
</dbReference>
<evidence type="ECO:0000256" key="3">
    <source>
        <dbReference type="ARBA" id="ARBA00022692"/>
    </source>
</evidence>
<feature type="transmembrane region" description="Helical" evidence="10">
    <location>
        <begin position="50"/>
        <end position="73"/>
    </location>
</feature>
<feature type="transmembrane region" description="Helical" evidence="10">
    <location>
        <begin position="93"/>
        <end position="115"/>
    </location>
</feature>
<feature type="transmembrane region" description="Helical" evidence="10">
    <location>
        <begin position="324"/>
        <end position="346"/>
    </location>
</feature>
<comment type="caution">
    <text evidence="11">The sequence shown here is derived from an EMBL/GenBank/DDBJ whole genome shotgun (WGS) entry which is preliminary data.</text>
</comment>
<feature type="transmembrane region" description="Helical" evidence="10">
    <location>
        <begin position="399"/>
        <end position="419"/>
    </location>
</feature>
<feature type="transmembrane region" description="Helical" evidence="10">
    <location>
        <begin position="135"/>
        <end position="158"/>
    </location>
</feature>
<evidence type="ECO:0000256" key="8">
    <source>
        <dbReference type="ARBA" id="ARBA00060041"/>
    </source>
</evidence>
<evidence type="ECO:0000256" key="9">
    <source>
        <dbReference type="ARBA" id="ARBA00061532"/>
    </source>
</evidence>
<accession>A0ABW9UWI1</accession>
<comment type="similarity">
    <text evidence="9">Belongs to the MurJ/MviN family.</text>
</comment>
<keyword evidence="6 10" id="KW-1133">Transmembrane helix</keyword>
<evidence type="ECO:0000313" key="11">
    <source>
        <dbReference type="EMBL" id="MXO68808.1"/>
    </source>
</evidence>
<feature type="transmembrane region" description="Helical" evidence="10">
    <location>
        <begin position="195"/>
        <end position="218"/>
    </location>
</feature>
<keyword evidence="3 10" id="KW-0812">Transmembrane</keyword>
<gene>
    <name evidence="11" type="ORF">GRI72_08215</name>
</gene>
<dbReference type="EMBL" id="WTYO01000003">
    <property type="protein sequence ID" value="MXO68808.1"/>
    <property type="molecule type" value="Genomic_DNA"/>
</dbReference>
<dbReference type="Pfam" id="PF03023">
    <property type="entry name" value="MurJ"/>
    <property type="match status" value="1"/>
</dbReference>
<reference evidence="11 12" key="1">
    <citation type="submission" date="2019-12" db="EMBL/GenBank/DDBJ databases">
        <title>Genomic-based taxomic classification of the family Erythrobacteraceae.</title>
        <authorList>
            <person name="Xu L."/>
        </authorList>
    </citation>
    <scope>NUCLEOTIDE SEQUENCE [LARGE SCALE GENOMIC DNA]</scope>
    <source>
        <strain evidence="11 12">H32</strain>
    </source>
</reference>
<protein>
    <recommendedName>
        <fullName evidence="13">Polysaccharide biosynthesis protein</fullName>
    </recommendedName>
</protein>
<feature type="transmembrane region" description="Helical" evidence="10">
    <location>
        <begin position="366"/>
        <end position="387"/>
    </location>
</feature>
<evidence type="ECO:0000256" key="6">
    <source>
        <dbReference type="ARBA" id="ARBA00022989"/>
    </source>
</evidence>
<feature type="transmembrane region" description="Helical" evidence="10">
    <location>
        <begin position="425"/>
        <end position="448"/>
    </location>
</feature>
<comment type="subcellular location">
    <subcellularLocation>
        <location evidence="1">Cell membrane</location>
        <topology evidence="1">Multi-pass membrane protein</topology>
    </subcellularLocation>
</comment>
<feature type="transmembrane region" description="Helical" evidence="10">
    <location>
        <begin position="483"/>
        <end position="505"/>
    </location>
</feature>
<evidence type="ECO:0000256" key="1">
    <source>
        <dbReference type="ARBA" id="ARBA00004651"/>
    </source>
</evidence>
<evidence type="ECO:0000256" key="4">
    <source>
        <dbReference type="ARBA" id="ARBA00022960"/>
    </source>
</evidence>
<dbReference type="InterPro" id="IPR004268">
    <property type="entry name" value="MurJ"/>
</dbReference>
<feature type="transmembrane region" description="Helical" evidence="10">
    <location>
        <begin position="246"/>
        <end position="266"/>
    </location>
</feature>
<keyword evidence="5" id="KW-0573">Peptidoglycan synthesis</keyword>
<dbReference type="Proteomes" id="UP000444401">
    <property type="component" value="Unassembled WGS sequence"/>
</dbReference>
<evidence type="ECO:0000256" key="2">
    <source>
        <dbReference type="ARBA" id="ARBA00022475"/>
    </source>
</evidence>
<evidence type="ECO:0008006" key="13">
    <source>
        <dbReference type="Google" id="ProtNLM"/>
    </source>
</evidence>
<sequence length="521" mass="54996">MSDRWLERDERKLSSQVLLTFAASMAGKLLGFVRLQQIASTLGVSIYSDAVLVAMQLVWLLETVFISSAVMPVLVSRVYQVDAAEGGDAAIRFWLHAALICTLVASGASALAIVFSESLAVLIAPGFDEYGIELFSTLLLASAATPVGLALAHFLGLVNRLLNNAVWYSVPQIVTNLAAIAGLLIGFYHGGAAAGAFWMMAGMAIGAYVVCILQFWVIPRAPKTRMVSGIRKSAGNALGLRAPHGYWHGVLALALVALLNELYVYVDFYFASKLSAGSVSLLGFASRLAALANMLVVGSALVITEPRWAHALADRGQAAWRSIIGPDIVALLGCMAIPMVLLYSYPEEITRIVYNSGSFSVGDRKTINALTMIFAFGSVALAVNLISTRVVVLMHRHRWIFIISAIVLPAKIFMSASLVGEYGVLGLAAATVVATVLQSFGNLVVIALHLRTVAFPIADVARLLCGFGLASSVAYVVDTQIGGGILGLIIAGGGVAAAVLAFGLLGGFGRSTFFNLGISRN</sequence>
<feature type="transmembrane region" description="Helical" evidence="10">
    <location>
        <begin position="165"/>
        <end position="189"/>
    </location>
</feature>
<evidence type="ECO:0000313" key="12">
    <source>
        <dbReference type="Proteomes" id="UP000444401"/>
    </source>
</evidence>
<comment type="function">
    <text evidence="8">Involved in peptidoglycan biosynthesis. Transports lipid-linked peptidoglycan precursors from the inner to the outer leaflet of the cytoplasmic membrane.</text>
</comment>
<keyword evidence="12" id="KW-1185">Reference proteome</keyword>
<feature type="transmembrane region" description="Helical" evidence="10">
    <location>
        <begin position="460"/>
        <end position="477"/>
    </location>
</feature>
<proteinExistence type="inferred from homology"/>
<keyword evidence="4" id="KW-0133">Cell shape</keyword>
<dbReference type="PANTHER" id="PTHR47019">
    <property type="entry name" value="LIPID II FLIPPASE MURJ"/>
    <property type="match status" value="1"/>
</dbReference>
<organism evidence="11 12">
    <name type="scientific">Pelagerythrobacter marinus</name>
    <dbReference type="NCBI Taxonomy" id="538382"/>
    <lineage>
        <taxon>Bacteria</taxon>
        <taxon>Pseudomonadati</taxon>
        <taxon>Pseudomonadota</taxon>
        <taxon>Alphaproteobacteria</taxon>
        <taxon>Sphingomonadales</taxon>
        <taxon>Erythrobacteraceae</taxon>
        <taxon>Pelagerythrobacter</taxon>
    </lineage>
</organism>
<keyword evidence="7 10" id="KW-0472">Membrane</keyword>
<name>A0ABW9UWI1_9SPHN</name>
<evidence type="ECO:0000256" key="5">
    <source>
        <dbReference type="ARBA" id="ARBA00022984"/>
    </source>
</evidence>
<keyword evidence="2" id="KW-1003">Cell membrane</keyword>
<dbReference type="InterPro" id="IPR051050">
    <property type="entry name" value="Lipid_II_flippase_MurJ/MviN"/>
</dbReference>